<dbReference type="EnsemblPlants" id="MELO3C034029.2.1">
    <property type="protein sequence ID" value="MELO3C034029.2.1"/>
    <property type="gene ID" value="MELO3C034029.2"/>
</dbReference>
<reference evidence="1" key="1">
    <citation type="submission" date="2023-03" db="UniProtKB">
        <authorList>
            <consortium name="EnsemblPlants"/>
        </authorList>
    </citation>
    <scope>IDENTIFICATION</scope>
</reference>
<protein>
    <submittedName>
        <fullName evidence="1">Uncharacterized protein</fullName>
    </submittedName>
</protein>
<proteinExistence type="predicted"/>
<sequence>MNREWATCGLNRGISVSNSVGSSNCTSRPFAYLHKYRHFYAPRLLRRSPLPELDGRWKLWM</sequence>
<accession>A0A9I9EI11</accession>
<evidence type="ECO:0000313" key="1">
    <source>
        <dbReference type="EnsemblPlants" id="MELO3C034029.2.1"/>
    </source>
</evidence>
<dbReference type="Gramene" id="MELO3C034029.2.1">
    <property type="protein sequence ID" value="MELO3C034029.2.1"/>
    <property type="gene ID" value="MELO3C034029.2"/>
</dbReference>
<name>A0A9I9EI11_CUCME</name>
<organism evidence="1">
    <name type="scientific">Cucumis melo</name>
    <name type="common">Muskmelon</name>
    <dbReference type="NCBI Taxonomy" id="3656"/>
    <lineage>
        <taxon>Eukaryota</taxon>
        <taxon>Viridiplantae</taxon>
        <taxon>Streptophyta</taxon>
        <taxon>Embryophyta</taxon>
        <taxon>Tracheophyta</taxon>
        <taxon>Spermatophyta</taxon>
        <taxon>Magnoliopsida</taxon>
        <taxon>eudicotyledons</taxon>
        <taxon>Gunneridae</taxon>
        <taxon>Pentapetalae</taxon>
        <taxon>rosids</taxon>
        <taxon>fabids</taxon>
        <taxon>Cucurbitales</taxon>
        <taxon>Cucurbitaceae</taxon>
        <taxon>Benincaseae</taxon>
        <taxon>Cucumis</taxon>
    </lineage>
</organism>
<dbReference type="AlphaFoldDB" id="A0A9I9EI11"/>